<dbReference type="Proteomes" id="UP001319180">
    <property type="component" value="Unassembled WGS sequence"/>
</dbReference>
<dbReference type="Pfam" id="PF00072">
    <property type="entry name" value="Response_reg"/>
    <property type="match status" value="1"/>
</dbReference>
<evidence type="ECO:0000259" key="2">
    <source>
        <dbReference type="PROSITE" id="PS50110"/>
    </source>
</evidence>
<protein>
    <submittedName>
        <fullName evidence="3">LytTR family DNA-binding domain-containing protein</fullName>
    </submittedName>
</protein>
<dbReference type="InterPro" id="IPR007492">
    <property type="entry name" value="LytTR_DNA-bd_dom"/>
</dbReference>
<dbReference type="AlphaFoldDB" id="A0AAP2DJL5"/>
<dbReference type="SMART" id="SM00850">
    <property type="entry name" value="LytTR"/>
    <property type="match status" value="1"/>
</dbReference>
<dbReference type="InterPro" id="IPR011006">
    <property type="entry name" value="CheY-like_superfamily"/>
</dbReference>
<dbReference type="GO" id="GO:0000156">
    <property type="term" value="F:phosphorelay response regulator activity"/>
    <property type="evidence" value="ECO:0007669"/>
    <property type="project" value="InterPro"/>
</dbReference>
<feature type="domain" description="Response regulatory" evidence="2">
    <location>
        <begin position="2"/>
        <end position="115"/>
    </location>
</feature>
<comment type="caution">
    <text evidence="3">The sequence shown here is derived from an EMBL/GenBank/DDBJ whole genome shotgun (WGS) entry which is preliminary data.</text>
</comment>
<dbReference type="GO" id="GO:0003677">
    <property type="term" value="F:DNA binding"/>
    <property type="evidence" value="ECO:0007669"/>
    <property type="project" value="UniProtKB-KW"/>
</dbReference>
<accession>A0AAP2DJL5</accession>
<dbReference type="PANTHER" id="PTHR37299">
    <property type="entry name" value="TRANSCRIPTIONAL REGULATOR-RELATED"/>
    <property type="match status" value="1"/>
</dbReference>
<evidence type="ECO:0000256" key="1">
    <source>
        <dbReference type="PROSITE-ProRule" id="PRU00169"/>
    </source>
</evidence>
<evidence type="ECO:0000313" key="4">
    <source>
        <dbReference type="Proteomes" id="UP001319180"/>
    </source>
</evidence>
<keyword evidence="3" id="KW-0238">DNA-binding</keyword>
<dbReference type="EMBL" id="JAHESC010000080">
    <property type="protein sequence ID" value="MBT1690687.1"/>
    <property type="molecule type" value="Genomic_DNA"/>
</dbReference>
<dbReference type="Pfam" id="PF04397">
    <property type="entry name" value="LytTR"/>
    <property type="match status" value="1"/>
</dbReference>
<dbReference type="InterPro" id="IPR046947">
    <property type="entry name" value="LytR-like"/>
</dbReference>
<dbReference type="PROSITE" id="PS50110">
    <property type="entry name" value="RESPONSE_REGULATORY"/>
    <property type="match status" value="1"/>
</dbReference>
<proteinExistence type="predicted"/>
<keyword evidence="4" id="KW-1185">Reference proteome</keyword>
<name>A0AAP2DJL5_9BACT</name>
<gene>
    <name evidence="3" type="ORF">KK078_29250</name>
</gene>
<organism evidence="3 4">
    <name type="scientific">Dawidia soli</name>
    <dbReference type="NCBI Taxonomy" id="2782352"/>
    <lineage>
        <taxon>Bacteria</taxon>
        <taxon>Pseudomonadati</taxon>
        <taxon>Bacteroidota</taxon>
        <taxon>Cytophagia</taxon>
        <taxon>Cytophagales</taxon>
        <taxon>Chryseotaleaceae</taxon>
        <taxon>Dawidia</taxon>
    </lineage>
</organism>
<dbReference type="Gene3D" id="3.40.50.2300">
    <property type="match status" value="1"/>
</dbReference>
<keyword evidence="1" id="KW-0597">Phosphoprotein</keyword>
<dbReference type="SMART" id="SM00448">
    <property type="entry name" value="REC"/>
    <property type="match status" value="1"/>
</dbReference>
<dbReference type="RefSeq" id="WP_254094381.1">
    <property type="nucleotide sequence ID" value="NZ_JAHESC010000080.1"/>
</dbReference>
<dbReference type="Gene3D" id="2.40.50.1020">
    <property type="entry name" value="LytTr DNA-binding domain"/>
    <property type="match status" value="1"/>
</dbReference>
<feature type="modified residue" description="4-aspartylphosphate" evidence="1">
    <location>
        <position position="55"/>
    </location>
</feature>
<evidence type="ECO:0000313" key="3">
    <source>
        <dbReference type="EMBL" id="MBT1690687.1"/>
    </source>
</evidence>
<dbReference type="InterPro" id="IPR001789">
    <property type="entry name" value="Sig_transdc_resp-reg_receiver"/>
</dbReference>
<reference evidence="3 4" key="1">
    <citation type="submission" date="2021-05" db="EMBL/GenBank/DDBJ databases">
        <title>A Polyphasic approach of four new species of the genus Ohtaekwangia: Ohtaekwangia histidinii sp. nov., Ohtaekwangia cretensis sp. nov., Ohtaekwangia indiensis sp. nov., Ohtaekwangia reichenbachii sp. nov. from diverse environment.</title>
        <authorList>
            <person name="Octaviana S."/>
        </authorList>
    </citation>
    <scope>NUCLEOTIDE SEQUENCE [LARGE SCALE GENOMIC DNA]</scope>
    <source>
        <strain evidence="3 4">PWU37</strain>
    </source>
</reference>
<dbReference type="SUPFAM" id="SSF52172">
    <property type="entry name" value="CheY-like"/>
    <property type="match status" value="1"/>
</dbReference>
<sequence>MKILIVEDELKAAKSLATLIAALRPAATIVAQIQSVERAIDYLTQHPQPDLIFMDIQLADGLCFEIFKAVRVQCPVVFCTAFGEYTMDAIKANGIDYLLKPFSRQDLQTAFEKVENFRNFFQQHGQQLDLEGLLKKIGVEEGKKSFLVFKSNKYTTVQTDQVAFIYIRNELSTLATFQGQEYTIDQSLDQLQASLSAKQFYRLNRQYLVNFSAIKEVEHYFSRKLFVKLAVPTPDKLLIGKEKTSGFLAWLENR</sequence>
<dbReference type="PANTHER" id="PTHR37299:SF1">
    <property type="entry name" value="STAGE 0 SPORULATION PROTEIN A HOMOLOG"/>
    <property type="match status" value="1"/>
</dbReference>